<dbReference type="InterPro" id="IPR000719">
    <property type="entry name" value="Prot_kinase_dom"/>
</dbReference>
<feature type="compositionally biased region" description="Polar residues" evidence="6">
    <location>
        <begin position="420"/>
        <end position="438"/>
    </location>
</feature>
<evidence type="ECO:0000256" key="3">
    <source>
        <dbReference type="ARBA" id="ARBA00022777"/>
    </source>
</evidence>
<proteinExistence type="evidence at transcript level"/>
<keyword evidence="4 5" id="KW-0067">ATP-binding</keyword>
<dbReference type="InterPro" id="IPR048941">
    <property type="entry name" value="ATG1-like_MIT2"/>
</dbReference>
<keyword evidence="1" id="KW-0808">Transferase</keyword>
<dbReference type="PANTHER" id="PTHR24348:SF22">
    <property type="entry name" value="NON-SPECIFIC SERINE_THREONINE PROTEIN KINASE"/>
    <property type="match status" value="1"/>
</dbReference>
<name>A0A6F9DWF2_9ASCI</name>
<dbReference type="InterPro" id="IPR008271">
    <property type="entry name" value="Ser/Thr_kinase_AS"/>
</dbReference>
<dbReference type="PROSITE" id="PS50011">
    <property type="entry name" value="PROTEIN_KINASE_DOM"/>
    <property type="match status" value="1"/>
</dbReference>
<evidence type="ECO:0000256" key="4">
    <source>
        <dbReference type="ARBA" id="ARBA00022840"/>
    </source>
</evidence>
<dbReference type="EMBL" id="LR791639">
    <property type="protein sequence ID" value="CAB3267501.1"/>
    <property type="molecule type" value="mRNA"/>
</dbReference>
<keyword evidence="2 5" id="KW-0547">Nucleotide-binding</keyword>
<dbReference type="GO" id="GO:0005776">
    <property type="term" value="C:autophagosome"/>
    <property type="evidence" value="ECO:0007669"/>
    <property type="project" value="TreeGrafter"/>
</dbReference>
<dbReference type="GO" id="GO:0034045">
    <property type="term" value="C:phagophore assembly site membrane"/>
    <property type="evidence" value="ECO:0007669"/>
    <property type="project" value="TreeGrafter"/>
</dbReference>
<gene>
    <name evidence="8" type="primary">Ulk1</name>
</gene>
<feature type="compositionally biased region" description="Polar residues" evidence="6">
    <location>
        <begin position="497"/>
        <end position="510"/>
    </location>
</feature>
<dbReference type="GO" id="GO:0010508">
    <property type="term" value="P:positive regulation of autophagy"/>
    <property type="evidence" value="ECO:0007669"/>
    <property type="project" value="TreeGrafter"/>
</dbReference>
<feature type="compositionally biased region" description="Polar residues" evidence="6">
    <location>
        <begin position="377"/>
        <end position="396"/>
    </location>
</feature>
<feature type="compositionally biased region" description="Polar residues" evidence="6">
    <location>
        <begin position="545"/>
        <end position="575"/>
    </location>
</feature>
<dbReference type="GO" id="GO:0005829">
    <property type="term" value="C:cytosol"/>
    <property type="evidence" value="ECO:0007669"/>
    <property type="project" value="TreeGrafter"/>
</dbReference>
<dbReference type="InterPro" id="IPR011009">
    <property type="entry name" value="Kinase-like_dom_sf"/>
</dbReference>
<feature type="region of interest" description="Disordered" evidence="6">
    <location>
        <begin position="691"/>
        <end position="719"/>
    </location>
</feature>
<feature type="compositionally biased region" description="Basic residues" evidence="6">
    <location>
        <begin position="364"/>
        <end position="373"/>
    </location>
</feature>
<dbReference type="PROSITE" id="PS00107">
    <property type="entry name" value="PROTEIN_KINASE_ATP"/>
    <property type="match status" value="1"/>
</dbReference>
<dbReference type="GO" id="GO:0004674">
    <property type="term" value="F:protein serine/threonine kinase activity"/>
    <property type="evidence" value="ECO:0007669"/>
    <property type="project" value="InterPro"/>
</dbReference>
<dbReference type="SMART" id="SM00220">
    <property type="entry name" value="S_TKc"/>
    <property type="match status" value="1"/>
</dbReference>
<evidence type="ECO:0000313" key="8">
    <source>
        <dbReference type="EMBL" id="CAB3267501.1"/>
    </source>
</evidence>
<dbReference type="Gene3D" id="1.10.510.10">
    <property type="entry name" value="Transferase(Phosphotransferase) domain 1"/>
    <property type="match status" value="1"/>
</dbReference>
<dbReference type="AlphaFoldDB" id="A0A6F9DWF2"/>
<dbReference type="Gene3D" id="3.30.200.20">
    <property type="entry name" value="Phosphorylase Kinase, domain 1"/>
    <property type="match status" value="1"/>
</dbReference>
<feature type="domain" description="Protein kinase" evidence="7">
    <location>
        <begin position="11"/>
        <end position="272"/>
    </location>
</feature>
<feature type="region of interest" description="Disordered" evidence="6">
    <location>
        <begin position="276"/>
        <end position="335"/>
    </location>
</feature>
<dbReference type="GO" id="GO:0061709">
    <property type="term" value="P:reticulophagy"/>
    <property type="evidence" value="ECO:0007669"/>
    <property type="project" value="TreeGrafter"/>
</dbReference>
<dbReference type="InterPro" id="IPR045269">
    <property type="entry name" value="Atg1-like"/>
</dbReference>
<dbReference type="PROSITE" id="PS00108">
    <property type="entry name" value="PROTEIN_KINASE_ST"/>
    <property type="match status" value="1"/>
</dbReference>
<dbReference type="GO" id="GO:0042594">
    <property type="term" value="P:response to starvation"/>
    <property type="evidence" value="ECO:0007669"/>
    <property type="project" value="TreeGrafter"/>
</dbReference>
<accession>A0A6F9DWF2</accession>
<dbReference type="Pfam" id="PF00069">
    <property type="entry name" value="Pkinase"/>
    <property type="match status" value="1"/>
</dbReference>
<evidence type="ECO:0000259" key="7">
    <source>
        <dbReference type="PROSITE" id="PS50011"/>
    </source>
</evidence>
<protein>
    <submittedName>
        <fullName evidence="8">Serine/threonine-protein kinase ULK1-like</fullName>
    </submittedName>
</protein>
<reference evidence="8" key="1">
    <citation type="submission" date="2020-04" db="EMBL/GenBank/DDBJ databases">
        <authorList>
            <person name="Neveu A P."/>
        </authorList>
    </citation>
    <scope>NUCLEOTIDE SEQUENCE</scope>
    <source>
        <tissue evidence="8">Whole embryo</tissue>
    </source>
</reference>
<dbReference type="GO" id="GO:0000045">
    <property type="term" value="P:autophagosome assembly"/>
    <property type="evidence" value="ECO:0007669"/>
    <property type="project" value="TreeGrafter"/>
</dbReference>
<dbReference type="Pfam" id="PF21127">
    <property type="entry name" value="ATG1-like_MIT2"/>
    <property type="match status" value="1"/>
</dbReference>
<dbReference type="GO" id="GO:0005524">
    <property type="term" value="F:ATP binding"/>
    <property type="evidence" value="ECO:0007669"/>
    <property type="project" value="UniProtKB-UniRule"/>
</dbReference>
<dbReference type="FunFam" id="3.30.200.20:FF:000149">
    <property type="entry name" value="serine/threonine-protein kinase unc-51 isoform X1"/>
    <property type="match status" value="1"/>
</dbReference>
<feature type="compositionally biased region" description="Polar residues" evidence="6">
    <location>
        <begin position="353"/>
        <end position="363"/>
    </location>
</feature>
<sequence>MTMESIGEYEFSKSDLIGHGAFALVYKGHHKRKKDKIVAIKCISKKKVGRAQTVLDKEIQILKGLQHENIVQLFECKESSQNVYLVMEYCNGGDLADYLQAKGTLSEDVIRIFLRQIMSAMAALHSKGILHRDLKPQNLLLSYKSQKPQPHEITVKIADFGFARYLQSNMMAATLCGSPMYMAPEVITSQHYDAKADLWSIGTIVYQCLVGKAPFQASTPQELRNIYERSRQIVPRIPPGTSAELKDLLLKLLQKNIQDRISFRDFFNHSFVAGMSKQGKQSSPVPVPIRMPQSESSPLSSNNSDPRTVIPVSPKMGQNNSPADGSVLTMSLNSNSSKDSEDFVIVSHPLDGSSDTFEPNNNHSHGRHHKKWAKTASGGSNSGRNSPLTFVATSPVLSYGSRRRSLATPPPSTPPSSRRNSQATILSGRKGSSNAVRYSSSPVEGSRRSSRADLPSQPSPTPIPVPTQVENFEKMERRHSQSSFGTPSPGTIEGNPRCTQEPSLSPHTPDTPSPKDWSPKELRRRRLSGISKPAEFSTILENPLDENSNPSSRGASCTSDCRTSTPTGHGSMSKAQTVPDLVQYGKLHHVNAMMRCHSSSRLSEQVMRMLFNSKQNAVITGAPNALSAGLALGLSPNEIERIKAHSSSDITSSITPPNSPPSQLSLMKYNGSKNLLQPRLSLTEKAKQFIANSPPENSHPGFFVGTPPRHQDESDLSTSDDNYKYQSTLSVTQKSQMTSSLVVPPSTITEDTLRFYCQLSSAITDVAEHHALPLDTQLIAGGFLSHSTVKRQHETFSGDPLHNVTQEQRQVEQVLLHLRSVQVLATALHTIRNKVKAGDLKLTNNMKQSVVEINKQYKSCCRKCQEAKKQCDMNSLKHKSFKSADRLLYHYAVNDCRTAALDEMFEGSIQKCMTKYQRALVLFEVISLCATENLDKQRLAKYKSNIEHRLRHLERI</sequence>
<dbReference type="GO" id="GO:0048675">
    <property type="term" value="P:axon extension"/>
    <property type="evidence" value="ECO:0007669"/>
    <property type="project" value="TreeGrafter"/>
</dbReference>
<feature type="compositionally biased region" description="Polar residues" evidence="6">
    <location>
        <begin position="316"/>
        <end position="335"/>
    </location>
</feature>
<organism evidence="8">
    <name type="scientific">Phallusia mammillata</name>
    <dbReference type="NCBI Taxonomy" id="59560"/>
    <lineage>
        <taxon>Eukaryota</taxon>
        <taxon>Metazoa</taxon>
        <taxon>Chordata</taxon>
        <taxon>Tunicata</taxon>
        <taxon>Ascidiacea</taxon>
        <taxon>Phlebobranchia</taxon>
        <taxon>Ascidiidae</taxon>
        <taxon>Phallusia</taxon>
    </lineage>
</organism>
<dbReference type="FunFam" id="1.10.510.10:FF:000493">
    <property type="entry name" value="serine/threonine-protein kinase unc-51 isoform X2"/>
    <property type="match status" value="1"/>
</dbReference>
<dbReference type="GO" id="GO:0034727">
    <property type="term" value="P:piecemeal microautophagy of the nucleus"/>
    <property type="evidence" value="ECO:0007669"/>
    <property type="project" value="TreeGrafter"/>
</dbReference>
<evidence type="ECO:0000256" key="1">
    <source>
        <dbReference type="ARBA" id="ARBA00022679"/>
    </source>
</evidence>
<dbReference type="InterPro" id="IPR017441">
    <property type="entry name" value="Protein_kinase_ATP_BS"/>
</dbReference>
<feature type="binding site" evidence="5">
    <location>
        <position position="41"/>
    </location>
    <ligand>
        <name>ATP</name>
        <dbReference type="ChEBI" id="CHEBI:30616"/>
    </ligand>
</feature>
<dbReference type="GO" id="GO:0000422">
    <property type="term" value="P:autophagy of mitochondrion"/>
    <property type="evidence" value="ECO:0007669"/>
    <property type="project" value="TreeGrafter"/>
</dbReference>
<dbReference type="SUPFAM" id="SSF56112">
    <property type="entry name" value="Protein kinase-like (PK-like)"/>
    <property type="match status" value="1"/>
</dbReference>
<evidence type="ECO:0000256" key="2">
    <source>
        <dbReference type="ARBA" id="ARBA00022741"/>
    </source>
</evidence>
<evidence type="ECO:0000256" key="5">
    <source>
        <dbReference type="PROSITE-ProRule" id="PRU10141"/>
    </source>
</evidence>
<feature type="compositionally biased region" description="Low complexity" evidence="6">
    <location>
        <begin position="294"/>
        <end position="304"/>
    </location>
</feature>
<evidence type="ECO:0000256" key="6">
    <source>
        <dbReference type="SAM" id="MobiDB-lite"/>
    </source>
</evidence>
<dbReference type="PANTHER" id="PTHR24348">
    <property type="entry name" value="SERINE/THREONINE-PROTEIN KINASE UNC-51-RELATED"/>
    <property type="match status" value="1"/>
</dbReference>
<keyword evidence="3 8" id="KW-0418">Kinase</keyword>
<feature type="region of interest" description="Disordered" evidence="6">
    <location>
        <begin position="347"/>
        <end position="575"/>
    </location>
</feature>